<dbReference type="EMBL" id="AJDQ01000017">
    <property type="protein sequence ID" value="EOI53109.1"/>
    <property type="molecule type" value="Genomic_DNA"/>
</dbReference>
<dbReference type="HOGENOM" id="CLU_057848_0_0_9"/>
<evidence type="ECO:0000313" key="3">
    <source>
        <dbReference type="EMBL" id="EOI53109.1"/>
    </source>
</evidence>
<sequence length="384" mass="41251">MKKKLKIAVGLFAPLLLIFTVFIVFMSSSINQIDDESDCSATPSAQIASSNVDSKSKEENAKAIYDHVGSQIPESTPQGLVGMIGNFEQESQLNPAAVERPNDPLSGHGIAQWTAGRTTSLKNFASSKGKEWSNLGLQLEYLISELKGAEKNGVSALKASSVAQATEEWQTKFERAGIPAMGNRLTYADKWFAKLGTSDPVASAALSLGADAKQEKYNSDCTSSTSDSDNGDIVKTAKQFIGWFNYSQPMRTQFGTIETPNKEGYTDCSSFVWFILTKAGYKTPANVGWYTGSMTPDARGTHQYLKEVSKSDAKAGDIIIVNQGSGAGNDGHTAVLIENWHGNTTKIIESGGMQNGKVGQGQVDLSFGYLLNGGDICIARPIKK</sequence>
<proteinExistence type="predicted"/>
<dbReference type="InterPro" id="IPR008044">
    <property type="entry name" value="Phage_lysin"/>
</dbReference>
<comment type="caution">
    <text evidence="3">The sequence shown here is derived from an EMBL/GenBank/DDBJ whole genome shotgun (WGS) entry which is preliminary data.</text>
</comment>
<evidence type="ECO:0000259" key="2">
    <source>
        <dbReference type="Pfam" id="PF18013"/>
    </source>
</evidence>
<organism evidence="3 5">
    <name type="scientific">Enterococcus gilvus ATCC BAA-350</name>
    <dbReference type="NCBI Taxonomy" id="1158614"/>
    <lineage>
        <taxon>Bacteria</taxon>
        <taxon>Bacillati</taxon>
        <taxon>Bacillota</taxon>
        <taxon>Bacilli</taxon>
        <taxon>Lactobacillales</taxon>
        <taxon>Enterococcaceae</taxon>
        <taxon>Enterococcus</taxon>
    </lineage>
</organism>
<evidence type="ECO:0000259" key="1">
    <source>
        <dbReference type="Pfam" id="PF05382"/>
    </source>
</evidence>
<dbReference type="eggNOG" id="COG0791">
    <property type="taxonomic scope" value="Bacteria"/>
</dbReference>
<protein>
    <recommendedName>
        <fullName evidence="7">Peptidase C51 domain-containing protein</fullName>
    </recommendedName>
</protein>
<name>R2XE41_9ENTE</name>
<reference evidence="4 6" key="2">
    <citation type="submission" date="2013-03" db="EMBL/GenBank/DDBJ databases">
        <title>The Genome Sequence of Enterococcus gilvus ATCC BAA-350 (PacBio/Illumina hybrid assembly).</title>
        <authorList>
            <consortium name="The Broad Institute Genomics Platform"/>
            <consortium name="The Broad Institute Genome Sequencing Center for Infectious Disease"/>
            <person name="Earl A."/>
            <person name="Russ C."/>
            <person name="Gilmore M."/>
            <person name="Surin D."/>
            <person name="Walker B."/>
            <person name="Young S."/>
            <person name="Zeng Q."/>
            <person name="Gargeya S."/>
            <person name="Fitzgerald M."/>
            <person name="Haas B."/>
            <person name="Abouelleil A."/>
            <person name="Allen A.W."/>
            <person name="Alvarado L."/>
            <person name="Arachchi H.M."/>
            <person name="Berlin A.M."/>
            <person name="Chapman S.B."/>
            <person name="Gainer-Dewar J."/>
            <person name="Goldberg J."/>
            <person name="Griggs A."/>
            <person name="Gujja S."/>
            <person name="Hansen M."/>
            <person name="Howarth C."/>
            <person name="Imamovic A."/>
            <person name="Ireland A."/>
            <person name="Larimer J."/>
            <person name="McCowan C."/>
            <person name="Murphy C."/>
            <person name="Pearson M."/>
            <person name="Poon T.W."/>
            <person name="Priest M."/>
            <person name="Roberts A."/>
            <person name="Saif S."/>
            <person name="Shea T."/>
            <person name="Sisk P."/>
            <person name="Sykes S."/>
            <person name="Wortman J."/>
            <person name="Nusbaum C."/>
            <person name="Birren B."/>
        </authorList>
    </citation>
    <scope>NUCLEOTIDE SEQUENCE [LARGE SCALE GENOMIC DNA]</scope>
    <source>
        <strain evidence="4 6">ATCC BAA-350</strain>
    </source>
</reference>
<accession>R2XE41</accession>
<dbReference type="PATRIC" id="fig|1158614.3.peg.4008"/>
<keyword evidence="6" id="KW-1185">Reference proteome</keyword>
<feature type="domain" description="Phage tail lysozyme" evidence="2">
    <location>
        <begin position="59"/>
        <end position="195"/>
    </location>
</feature>
<dbReference type="Gene3D" id="3.90.1720.10">
    <property type="entry name" value="endopeptidase domain like (from Nostoc punctiforme)"/>
    <property type="match status" value="1"/>
</dbReference>
<dbReference type="Pfam" id="PF05382">
    <property type="entry name" value="Amidase_5"/>
    <property type="match status" value="1"/>
</dbReference>
<dbReference type="SUPFAM" id="SSF54001">
    <property type="entry name" value="Cysteine proteinases"/>
    <property type="match status" value="1"/>
</dbReference>
<dbReference type="AlphaFoldDB" id="R2XE41"/>
<dbReference type="InterPro" id="IPR041219">
    <property type="entry name" value="Phage_lysozyme2"/>
</dbReference>
<gene>
    <name evidence="4" type="ORF">I592_04021</name>
    <name evidence="3" type="ORF">UKC_04017</name>
</gene>
<feature type="domain" description="Bacteriophage lysin" evidence="1">
    <location>
        <begin position="266"/>
        <end position="339"/>
    </location>
</feature>
<dbReference type="EMBL" id="ASWH01000003">
    <property type="protein sequence ID" value="EOW78428.1"/>
    <property type="molecule type" value="Genomic_DNA"/>
</dbReference>
<dbReference type="Gene3D" id="1.10.530.10">
    <property type="match status" value="1"/>
</dbReference>
<evidence type="ECO:0000313" key="5">
    <source>
        <dbReference type="Proteomes" id="UP000013750"/>
    </source>
</evidence>
<dbReference type="InterPro" id="IPR038765">
    <property type="entry name" value="Papain-like_cys_pep_sf"/>
</dbReference>
<evidence type="ECO:0000313" key="4">
    <source>
        <dbReference type="EMBL" id="EOW78428.1"/>
    </source>
</evidence>
<reference evidence="3 5" key="1">
    <citation type="submission" date="2013-02" db="EMBL/GenBank/DDBJ databases">
        <title>The Genome Sequence of Enterococcus gilvus ATCC BAA-350.</title>
        <authorList>
            <consortium name="The Broad Institute Genome Sequencing Platform"/>
            <consortium name="The Broad Institute Genome Sequencing Center for Infectious Disease"/>
            <person name="Earl A.M."/>
            <person name="Gilmore M.S."/>
            <person name="Lebreton F."/>
            <person name="Walker B."/>
            <person name="Young S.K."/>
            <person name="Zeng Q."/>
            <person name="Gargeya S."/>
            <person name="Fitzgerald M."/>
            <person name="Haas B."/>
            <person name="Abouelleil A."/>
            <person name="Alvarado L."/>
            <person name="Arachchi H.M."/>
            <person name="Berlin A.M."/>
            <person name="Chapman S.B."/>
            <person name="Dewar J."/>
            <person name="Goldberg J."/>
            <person name="Griggs A."/>
            <person name="Gujja S."/>
            <person name="Hansen M."/>
            <person name="Howarth C."/>
            <person name="Imamovic A."/>
            <person name="Larimer J."/>
            <person name="McCowan C."/>
            <person name="Murphy C."/>
            <person name="Neiman D."/>
            <person name="Pearson M."/>
            <person name="Priest M."/>
            <person name="Roberts A."/>
            <person name="Saif S."/>
            <person name="Shea T."/>
            <person name="Sisk P."/>
            <person name="Sykes S."/>
            <person name="Wortman J."/>
            <person name="Nusbaum C."/>
            <person name="Birren B."/>
        </authorList>
    </citation>
    <scope>NUCLEOTIDE SEQUENCE [LARGE SCALE GENOMIC DNA]</scope>
    <source>
        <strain evidence="3 5">ATCC BAA-350</strain>
    </source>
</reference>
<dbReference type="RefSeq" id="WP_010782335.1">
    <property type="nucleotide sequence ID" value="NZ_ASWH01000003.1"/>
</dbReference>
<dbReference type="eggNOG" id="COG0741">
    <property type="taxonomic scope" value="Bacteria"/>
</dbReference>
<dbReference type="OrthoDB" id="2194876at2"/>
<dbReference type="Proteomes" id="UP000014160">
    <property type="component" value="Unassembled WGS sequence"/>
</dbReference>
<evidence type="ECO:0008006" key="7">
    <source>
        <dbReference type="Google" id="ProtNLM"/>
    </source>
</evidence>
<dbReference type="Proteomes" id="UP000013750">
    <property type="component" value="Unassembled WGS sequence"/>
</dbReference>
<evidence type="ECO:0000313" key="6">
    <source>
        <dbReference type="Proteomes" id="UP000014160"/>
    </source>
</evidence>
<dbReference type="Pfam" id="PF18013">
    <property type="entry name" value="Phage_lysozyme2"/>
    <property type="match status" value="1"/>
</dbReference>